<dbReference type="Gene3D" id="3.90.1170.50">
    <property type="entry name" value="Aldehyde oxidase/xanthine dehydrogenase, a/b hammerhead"/>
    <property type="match status" value="1"/>
</dbReference>
<keyword evidence="1" id="KW-0500">Molybdenum</keyword>
<evidence type="ECO:0000256" key="2">
    <source>
        <dbReference type="ARBA" id="ARBA00023002"/>
    </source>
</evidence>
<dbReference type="Proteomes" id="UP000013520">
    <property type="component" value="Chromosome"/>
</dbReference>
<dbReference type="KEGG" id="dgi:Desgi_3972"/>
<evidence type="ECO:0000259" key="3">
    <source>
        <dbReference type="SMART" id="SM01008"/>
    </source>
</evidence>
<organism evidence="4 5">
    <name type="scientific">Desulfoscipio gibsoniae DSM 7213</name>
    <dbReference type="NCBI Taxonomy" id="767817"/>
    <lineage>
        <taxon>Bacteria</taxon>
        <taxon>Bacillati</taxon>
        <taxon>Bacillota</taxon>
        <taxon>Clostridia</taxon>
        <taxon>Eubacteriales</taxon>
        <taxon>Desulfallaceae</taxon>
        <taxon>Desulfoscipio</taxon>
    </lineage>
</organism>
<dbReference type="InterPro" id="IPR036856">
    <property type="entry name" value="Ald_Oxase/Xan_DH_a/b_sf"/>
</dbReference>
<dbReference type="Pfam" id="PF01315">
    <property type="entry name" value="Ald_Xan_dh_C"/>
    <property type="match status" value="1"/>
</dbReference>
<gene>
    <name evidence="4" type="ORF">Desgi_3972</name>
</gene>
<dbReference type="PANTHER" id="PTHR11908:SF132">
    <property type="entry name" value="ALDEHYDE OXIDASE 1-RELATED"/>
    <property type="match status" value="1"/>
</dbReference>
<dbReference type="GO" id="GO:0005506">
    <property type="term" value="F:iron ion binding"/>
    <property type="evidence" value="ECO:0007669"/>
    <property type="project" value="InterPro"/>
</dbReference>
<dbReference type="SMART" id="SM01008">
    <property type="entry name" value="Ald_Xan_dh_C"/>
    <property type="match status" value="1"/>
</dbReference>
<dbReference type="RefSeq" id="WP_006523843.1">
    <property type="nucleotide sequence ID" value="NC_021184.1"/>
</dbReference>
<dbReference type="STRING" id="767817.Desgi_3972"/>
<dbReference type="SUPFAM" id="SSF56003">
    <property type="entry name" value="Molybdenum cofactor-binding domain"/>
    <property type="match status" value="1"/>
</dbReference>
<keyword evidence="2" id="KW-0560">Oxidoreductase</keyword>
<dbReference type="Pfam" id="PF20256">
    <property type="entry name" value="MoCoBD_2"/>
    <property type="match status" value="1"/>
</dbReference>
<evidence type="ECO:0000256" key="1">
    <source>
        <dbReference type="ARBA" id="ARBA00022505"/>
    </source>
</evidence>
<dbReference type="InterPro" id="IPR016208">
    <property type="entry name" value="Ald_Oxase/xanthine_DH-like"/>
</dbReference>
<evidence type="ECO:0000313" key="5">
    <source>
        <dbReference type="Proteomes" id="UP000013520"/>
    </source>
</evidence>
<feature type="domain" description="Aldehyde oxidase/xanthine dehydrogenase a/b hammerhead" evidence="3">
    <location>
        <begin position="22"/>
        <end position="129"/>
    </location>
</feature>
<dbReference type="NCBIfam" id="TIGR03194">
    <property type="entry name" value="4hydrxCoA_A"/>
    <property type="match status" value="1"/>
</dbReference>
<evidence type="ECO:0000313" key="4">
    <source>
        <dbReference type="EMBL" id="AGL03254.1"/>
    </source>
</evidence>
<dbReference type="OrthoDB" id="9759099at2"/>
<dbReference type="SUPFAM" id="SSF54665">
    <property type="entry name" value="CO dehydrogenase molybdoprotein N-domain-like"/>
    <property type="match status" value="1"/>
</dbReference>
<reference evidence="4 5" key="1">
    <citation type="submission" date="2012-01" db="EMBL/GenBank/DDBJ databases">
        <title>Complete sequence of Desulfotomaculum gibsoniae DSM 7213.</title>
        <authorList>
            <consortium name="US DOE Joint Genome Institute"/>
            <person name="Lucas S."/>
            <person name="Han J."/>
            <person name="Lapidus A."/>
            <person name="Cheng J.-F."/>
            <person name="Goodwin L."/>
            <person name="Pitluck S."/>
            <person name="Peters L."/>
            <person name="Ovchinnikova G."/>
            <person name="Teshima H."/>
            <person name="Detter J.C."/>
            <person name="Han C."/>
            <person name="Tapia R."/>
            <person name="Land M."/>
            <person name="Hauser L."/>
            <person name="Kyrpides N."/>
            <person name="Ivanova N."/>
            <person name="Pagani I."/>
            <person name="Parshina S."/>
            <person name="Plugge C."/>
            <person name="Muyzer G."/>
            <person name="Kuever J."/>
            <person name="Ivanova A."/>
            <person name="Nazina T."/>
            <person name="Klenk H.-P."/>
            <person name="Brambilla E."/>
            <person name="Spring S."/>
            <person name="Stams A.F."/>
            <person name="Woyke T."/>
        </authorList>
    </citation>
    <scope>NUCLEOTIDE SEQUENCE [LARGE SCALE GENOMIC DNA]</scope>
    <source>
        <strain evidence="4 5">DSM 7213</strain>
    </source>
</reference>
<dbReference type="AlphaFoldDB" id="R4KKR5"/>
<dbReference type="Pfam" id="PF02738">
    <property type="entry name" value="MoCoBD_1"/>
    <property type="match status" value="1"/>
</dbReference>
<dbReference type="InterPro" id="IPR000674">
    <property type="entry name" value="Ald_Oxase/Xan_DH_a/b"/>
</dbReference>
<proteinExistence type="predicted"/>
<dbReference type="InterPro" id="IPR037165">
    <property type="entry name" value="AldOxase/xan_DH_Mopterin-bd_sf"/>
</dbReference>
<dbReference type="EMBL" id="CP003273">
    <property type="protein sequence ID" value="AGL03254.1"/>
    <property type="molecule type" value="Genomic_DNA"/>
</dbReference>
<dbReference type="InterPro" id="IPR008274">
    <property type="entry name" value="AldOxase/xan_DH_MoCoBD1"/>
</dbReference>
<dbReference type="GO" id="GO:0016491">
    <property type="term" value="F:oxidoreductase activity"/>
    <property type="evidence" value="ECO:0007669"/>
    <property type="project" value="UniProtKB-KW"/>
</dbReference>
<protein>
    <submittedName>
        <fullName evidence="4">4-hydroxybenzoyl-CoA reductase, alpha subunit</fullName>
    </submittedName>
</protein>
<name>R4KKR5_9FIRM</name>
<dbReference type="Gene3D" id="3.30.365.10">
    <property type="entry name" value="Aldehyde oxidase/xanthine dehydrogenase, molybdopterin binding domain"/>
    <property type="match status" value="4"/>
</dbReference>
<keyword evidence="5" id="KW-1185">Reference proteome</keyword>
<dbReference type="InterPro" id="IPR017607">
    <property type="entry name" value="4hydrxbenzoyl-CoA_Rdtase_asu"/>
</dbReference>
<dbReference type="HOGENOM" id="CLU_001681_2_1_9"/>
<dbReference type="eggNOG" id="COG1529">
    <property type="taxonomic scope" value="Bacteria"/>
</dbReference>
<dbReference type="InterPro" id="IPR046867">
    <property type="entry name" value="AldOxase/xan_DH_MoCoBD2"/>
</dbReference>
<sequence>MSDKYSVIGKSVPKMDGRVKVTGQAKYTGDLKFPNMLVGKILTSPHAHARIISIDTSEAEKLPGVKAVITHKDVPSLKYGISPARWDENIFCIDKVRFVGDKVAAIAAVDEETVYKALKLIKVEYEVLPAVFDPEEAIKEGAPQIHDEYPRNINTEIHQNFGDVEKAFAEAHHVRTDRFVGNRTYQCPIEPHSAISIWEGGKLTVYSSTQSPHYFQYYIAREFGLKMGDVRVIKTYVGGGFGGKLEPTGLEFCGAVLSKITGRPVKMFYDRHEMFAHNRGRHKQIMEITTGVDKNGKILGVHANFIMDGGAYTSLGIATAYYAGAMLTLTYDFVNYKFDMIRTYTNLPACGAQRGHGAPQPRYAFECHLDNVATDLGIDPIELRKVNARQPNTITPNEFKVNSCELAECISKAKEISGWQQKKGKLGKGRGIGIAVGSFVSGAGYPIYRTNLPHASAIIKVHEDGSAATLYTGATDIGQGSDTVLCQMAAEAMGFRYENMKIVAADTETTPHDFGAYASRQTLMSGSAVKQAGEEVKKQVLELAAEMMEVEVSDLDCRDSAIFVKSDSEITKPFGEVAREFFVRKGPLVGKGVYAPPKLGGKFKGAPVGTSPAYSFAAQISEVQIDEETGEIDVQEVWDVHDCGMVINPSLLHGQVHGALFMGMGESIWEQVLFDDQGKILNPNLGEYRMPTAMDMPKVTSALVESYEPAGPWGVKEVGEGATIPTMGCYANAIYDAMGIRVNSLPLTYEKVWRALKEKREKEKVSVGV</sequence>
<dbReference type="PANTHER" id="PTHR11908">
    <property type="entry name" value="XANTHINE DEHYDROGENASE"/>
    <property type="match status" value="1"/>
</dbReference>
<accession>R4KKR5</accession>